<sequence length="108" mass="11208">MIEPLLEVRGVRYAALIGPNGEIVTRGGPQIGEQPGSSLTDLVSAGQAVGRSLTGAMNTASWNELLLDVDGGPVLLTTHGDQVLVTAFDDVANLGRVRFALRRVLGAG</sequence>
<dbReference type="Proteomes" id="UP001597475">
    <property type="component" value="Unassembled WGS sequence"/>
</dbReference>
<dbReference type="Gene3D" id="3.30.450.30">
    <property type="entry name" value="Dynein light chain 2a, cytoplasmic"/>
    <property type="match status" value="1"/>
</dbReference>
<feature type="domain" description="Roadblock/LAMTOR2" evidence="1">
    <location>
        <begin position="1"/>
        <end position="88"/>
    </location>
</feature>
<gene>
    <name evidence="2" type="ORF">ACFSR9_11345</name>
</gene>
<dbReference type="Pfam" id="PF03259">
    <property type="entry name" value="Robl_LC7"/>
    <property type="match status" value="1"/>
</dbReference>
<evidence type="ECO:0000313" key="3">
    <source>
        <dbReference type="Proteomes" id="UP001597475"/>
    </source>
</evidence>
<accession>A0ABW5P6F8</accession>
<protein>
    <submittedName>
        <fullName evidence="2">Roadblock/LC7 domain-containing protein</fullName>
    </submittedName>
</protein>
<reference evidence="3" key="1">
    <citation type="journal article" date="2019" name="Int. J. Syst. Evol. Microbiol.">
        <title>The Global Catalogue of Microorganisms (GCM) 10K type strain sequencing project: providing services to taxonomists for standard genome sequencing and annotation.</title>
        <authorList>
            <consortium name="The Broad Institute Genomics Platform"/>
            <consortium name="The Broad Institute Genome Sequencing Center for Infectious Disease"/>
            <person name="Wu L."/>
            <person name="Ma J."/>
        </authorList>
    </citation>
    <scope>NUCLEOTIDE SEQUENCE [LARGE SCALE GENOMIC DNA]</scope>
    <source>
        <strain evidence="3">KCTC 33842</strain>
    </source>
</reference>
<evidence type="ECO:0000259" key="1">
    <source>
        <dbReference type="SMART" id="SM00960"/>
    </source>
</evidence>
<evidence type="ECO:0000313" key="2">
    <source>
        <dbReference type="EMBL" id="MFD2610025.1"/>
    </source>
</evidence>
<comment type="caution">
    <text evidence="2">The sequence shown here is derived from an EMBL/GenBank/DDBJ whole genome shotgun (WGS) entry which is preliminary data.</text>
</comment>
<dbReference type="SUPFAM" id="SSF103196">
    <property type="entry name" value="Roadblock/LC7 domain"/>
    <property type="match status" value="1"/>
</dbReference>
<keyword evidence="3" id="KW-1185">Reference proteome</keyword>
<name>A0ABW5P6F8_9DEIO</name>
<dbReference type="InterPro" id="IPR004942">
    <property type="entry name" value="Roadblock/LAMTOR2_dom"/>
</dbReference>
<organism evidence="2 3">
    <name type="scientific">Deinococcus taklimakanensis</name>
    <dbReference type="NCBI Taxonomy" id="536443"/>
    <lineage>
        <taxon>Bacteria</taxon>
        <taxon>Thermotogati</taxon>
        <taxon>Deinococcota</taxon>
        <taxon>Deinococci</taxon>
        <taxon>Deinococcales</taxon>
        <taxon>Deinococcaceae</taxon>
        <taxon>Deinococcus</taxon>
    </lineage>
</organism>
<dbReference type="RefSeq" id="WP_386845865.1">
    <property type="nucleotide sequence ID" value="NZ_JBHUMK010000048.1"/>
</dbReference>
<proteinExistence type="predicted"/>
<dbReference type="SMART" id="SM00960">
    <property type="entry name" value="Robl_LC7"/>
    <property type="match status" value="1"/>
</dbReference>
<dbReference type="EMBL" id="JBHUMK010000048">
    <property type="protein sequence ID" value="MFD2610025.1"/>
    <property type="molecule type" value="Genomic_DNA"/>
</dbReference>